<dbReference type="Pfam" id="PF00534">
    <property type="entry name" value="Glycos_transf_1"/>
    <property type="match status" value="1"/>
</dbReference>
<accession>A0A011M0B8</accession>
<dbReference type="STRING" id="1122190.GCA_000621105_00397"/>
<dbReference type="GO" id="GO:0016757">
    <property type="term" value="F:glycosyltransferase activity"/>
    <property type="evidence" value="ECO:0007669"/>
    <property type="project" value="InterPro"/>
</dbReference>
<evidence type="ECO:0000313" key="2">
    <source>
        <dbReference type="EMBL" id="EXI62948.1"/>
    </source>
</evidence>
<dbReference type="SUPFAM" id="SSF53756">
    <property type="entry name" value="UDP-Glycosyltransferase/glycogen phosphorylase"/>
    <property type="match status" value="1"/>
</dbReference>
<evidence type="ECO:0000313" key="3">
    <source>
        <dbReference type="Proteomes" id="UP000054123"/>
    </source>
</evidence>
<organism evidence="2 3">
    <name type="scientific">Mannheimia granulomatis</name>
    <dbReference type="NCBI Taxonomy" id="85402"/>
    <lineage>
        <taxon>Bacteria</taxon>
        <taxon>Pseudomonadati</taxon>
        <taxon>Pseudomonadota</taxon>
        <taxon>Gammaproteobacteria</taxon>
        <taxon>Pasteurellales</taxon>
        <taxon>Pasteurellaceae</taxon>
        <taxon>Mannheimia</taxon>
    </lineage>
</organism>
<dbReference type="GO" id="GO:1901135">
    <property type="term" value="P:carbohydrate derivative metabolic process"/>
    <property type="evidence" value="ECO:0007669"/>
    <property type="project" value="UniProtKB-ARBA"/>
</dbReference>
<reference evidence="2 3" key="1">
    <citation type="journal article" date="2014" name="Genome Announc.">
        <title>Genome Sequence of a Presumptive Mannheimia haemolytica Strain with an A1/A6-Cross-Reactive Serotype from a White-Tailed Deer (Odocoileus virginianus).</title>
        <authorList>
            <person name="Lawrence P.K."/>
            <person name="Bey R.F."/>
            <person name="Wiener B."/>
            <person name="Kittichotirat W."/>
            <person name="Bumgarner R.E."/>
        </authorList>
    </citation>
    <scope>NUCLEOTIDE SEQUENCE [LARGE SCALE GENOMIC DNA]</scope>
    <source>
        <strain evidence="2 3">PKL10</strain>
    </source>
</reference>
<dbReference type="EMBL" id="JANJ01000001">
    <property type="protein sequence ID" value="EXI62948.1"/>
    <property type="molecule type" value="Genomic_DNA"/>
</dbReference>
<dbReference type="PANTHER" id="PTHR12526:SF630">
    <property type="entry name" value="GLYCOSYLTRANSFERASE"/>
    <property type="match status" value="1"/>
</dbReference>
<dbReference type="RefSeq" id="WP_042801103.1">
    <property type="nucleotide sequence ID" value="NZ_AVSP01000004.1"/>
</dbReference>
<dbReference type="Proteomes" id="UP000054123">
    <property type="component" value="Unassembled WGS sequence"/>
</dbReference>
<gene>
    <name evidence="2" type="ORF">AK33_00640</name>
</gene>
<sequence length="388" mass="45949">MKILFLHKWLIMGGIERILVNYLSILQDEKNLHIDILIDYDKENNVFHRLIPSGMNVDYLFNNHYCSYKENLYSERNKNWLKKIKYKFFNFKEKMVKRKSLMDYVSKGKYDIIINFSNHFDSYIIFEELTCPVIRWQHLAIDNNIREKDIKILNKYHKVITICEDMKKQLIDFIPSDKIEVLFNPIEVNKVLKLSNESIPVEYEFGYLVQVARLDKIKRHSDLITIFSRLVNSGRKEKLLIIGGGPEFHNLKNLINDLGLRESCYLLGEIENPYPYIKNAKLFLHTSEREGLPTVLLESIILNTPVVAMDCPTGPREILDNGRCGELVEMGNKEEFIYKTLVLLEEQEKINYYKNNMNIHIKKFSEFEIKRKFLSLIYQMTGINNEKI</sequence>
<feature type="domain" description="Glycosyl transferase family 1" evidence="1">
    <location>
        <begin position="207"/>
        <end position="356"/>
    </location>
</feature>
<proteinExistence type="predicted"/>
<dbReference type="AlphaFoldDB" id="A0A011M0B8"/>
<keyword evidence="2" id="KW-0808">Transferase</keyword>
<evidence type="ECO:0000259" key="1">
    <source>
        <dbReference type="Pfam" id="PF00534"/>
    </source>
</evidence>
<dbReference type="PANTHER" id="PTHR12526">
    <property type="entry name" value="GLYCOSYLTRANSFERASE"/>
    <property type="match status" value="1"/>
</dbReference>
<keyword evidence="3" id="KW-1185">Reference proteome</keyword>
<dbReference type="CDD" id="cd03811">
    <property type="entry name" value="GT4_GT28_WabH-like"/>
    <property type="match status" value="1"/>
</dbReference>
<dbReference type="PATRIC" id="fig|1450449.3.peg.74"/>
<dbReference type="InterPro" id="IPR001296">
    <property type="entry name" value="Glyco_trans_1"/>
</dbReference>
<protein>
    <submittedName>
        <fullName evidence="2">Glycosyltransferase</fullName>
    </submittedName>
</protein>
<dbReference type="Gene3D" id="3.40.50.2000">
    <property type="entry name" value="Glycogen Phosphorylase B"/>
    <property type="match status" value="2"/>
</dbReference>
<dbReference type="OrthoDB" id="9777346at2"/>
<comment type="caution">
    <text evidence="2">The sequence shown here is derived from an EMBL/GenBank/DDBJ whole genome shotgun (WGS) entry which is preliminary data.</text>
</comment>
<name>A0A011M0B8_9PAST</name>